<dbReference type="Proteomes" id="UP000689129">
    <property type="component" value="Unassembled WGS sequence"/>
</dbReference>
<evidence type="ECO:0000313" key="3">
    <source>
        <dbReference type="Proteomes" id="UP000689129"/>
    </source>
</evidence>
<reference evidence="2" key="1">
    <citation type="journal article" date="2021" name="Mol. Plant Pathol.">
        <title>A 20-kb lineage-specific genomic region tames virulence in pathogenic amphidiploid Verticillium longisporum.</title>
        <authorList>
            <person name="Harting R."/>
            <person name="Starke J."/>
            <person name="Kusch H."/>
            <person name="Poggeler S."/>
            <person name="Maurus I."/>
            <person name="Schluter R."/>
            <person name="Landesfeind M."/>
            <person name="Bulla I."/>
            <person name="Nowrousian M."/>
            <person name="de Jonge R."/>
            <person name="Stahlhut G."/>
            <person name="Hoff K.J."/>
            <person name="Asshauer K.P."/>
            <person name="Thurmer A."/>
            <person name="Stanke M."/>
            <person name="Daniel R."/>
            <person name="Morgenstern B."/>
            <person name="Thomma B.P.H.J."/>
            <person name="Kronstad J.W."/>
            <person name="Braus-Stromeyer S.A."/>
            <person name="Braus G.H."/>
        </authorList>
    </citation>
    <scope>NUCLEOTIDE SEQUENCE</scope>
    <source>
        <strain evidence="2">Vl32</strain>
    </source>
</reference>
<protein>
    <submittedName>
        <fullName evidence="2">Uncharacterized protein</fullName>
    </submittedName>
</protein>
<evidence type="ECO:0000313" key="2">
    <source>
        <dbReference type="EMBL" id="KAG7134235.1"/>
    </source>
</evidence>
<sequence>MKSTKKSNVVETEPLDVGLVAGLVEYGTDPLPPSQPPYPTNDYGYKSASSQRRRRRSRGRGADDYSPSGSDTGAAAIGIKEYKKKKDAEKEREDEAARRARERSLSRDYSRDRSRRRDEDRRRYEEESNPNPHYDDYSRPPSPPHASGGAYYPPPTGSGFSQNQSVNDPRAGHRLLQELREASRRQPQADLRCRIQAGLPPSAVARPQQAADLALIIWFEEAVASATRKTVGIDIIVPGSDEVCGRYVYGCVHGCYEIRHMGSLVA</sequence>
<feature type="compositionally biased region" description="Polar residues" evidence="1">
    <location>
        <begin position="158"/>
        <end position="167"/>
    </location>
</feature>
<organism evidence="2 3">
    <name type="scientific">Verticillium longisporum</name>
    <name type="common">Verticillium dahliae var. longisporum</name>
    <dbReference type="NCBI Taxonomy" id="100787"/>
    <lineage>
        <taxon>Eukaryota</taxon>
        <taxon>Fungi</taxon>
        <taxon>Dikarya</taxon>
        <taxon>Ascomycota</taxon>
        <taxon>Pezizomycotina</taxon>
        <taxon>Sordariomycetes</taxon>
        <taxon>Hypocreomycetidae</taxon>
        <taxon>Glomerellales</taxon>
        <taxon>Plectosphaerellaceae</taxon>
        <taxon>Verticillium</taxon>
    </lineage>
</organism>
<gene>
    <name evidence="2" type="ORF">HYQ45_007740</name>
</gene>
<accession>A0A8I2ZNK6</accession>
<feature type="compositionally biased region" description="Pro residues" evidence="1">
    <location>
        <begin position="30"/>
        <end position="39"/>
    </location>
</feature>
<comment type="caution">
    <text evidence="2">The sequence shown here is derived from an EMBL/GenBank/DDBJ whole genome shotgun (WGS) entry which is preliminary data.</text>
</comment>
<dbReference type="EMBL" id="JAEMWZ010000143">
    <property type="protein sequence ID" value="KAG7134235.1"/>
    <property type="molecule type" value="Genomic_DNA"/>
</dbReference>
<name>A0A8I2ZNK6_VERLO</name>
<feature type="region of interest" description="Disordered" evidence="1">
    <location>
        <begin position="25"/>
        <end position="168"/>
    </location>
</feature>
<dbReference type="OrthoDB" id="4851826at2759"/>
<feature type="compositionally biased region" description="Basic and acidic residues" evidence="1">
    <location>
        <begin position="80"/>
        <end position="126"/>
    </location>
</feature>
<proteinExistence type="predicted"/>
<evidence type="ECO:0000256" key="1">
    <source>
        <dbReference type="SAM" id="MobiDB-lite"/>
    </source>
</evidence>
<dbReference type="AlphaFoldDB" id="A0A8I2ZNK6"/>